<dbReference type="SUPFAM" id="SSF48726">
    <property type="entry name" value="Immunoglobulin"/>
    <property type="match status" value="1"/>
</dbReference>
<dbReference type="STRING" id="109280.ENSHCOP00000012816"/>
<feature type="region of interest" description="Disordered" evidence="2">
    <location>
        <begin position="1"/>
        <end position="33"/>
    </location>
</feature>
<dbReference type="FunFam" id="2.60.40.10:FF:000697">
    <property type="entry name" value="titin isoform X1"/>
    <property type="match status" value="1"/>
</dbReference>
<reference evidence="4" key="1">
    <citation type="submission" date="2025-08" db="UniProtKB">
        <authorList>
            <consortium name="Ensembl"/>
        </authorList>
    </citation>
    <scope>IDENTIFICATION</scope>
</reference>
<proteinExistence type="predicted"/>
<dbReference type="SMART" id="SM00409">
    <property type="entry name" value="IG"/>
    <property type="match status" value="1"/>
</dbReference>
<dbReference type="PANTHER" id="PTHR10075">
    <property type="entry name" value="BASIGIN RELATED"/>
    <property type="match status" value="1"/>
</dbReference>
<evidence type="ECO:0000259" key="3">
    <source>
        <dbReference type="PROSITE" id="PS50835"/>
    </source>
</evidence>
<evidence type="ECO:0000313" key="4">
    <source>
        <dbReference type="Ensembl" id="ENSHCOP00000012816.1"/>
    </source>
</evidence>
<dbReference type="InterPro" id="IPR007110">
    <property type="entry name" value="Ig-like_dom"/>
</dbReference>
<dbReference type="InterPro" id="IPR013783">
    <property type="entry name" value="Ig-like_fold"/>
</dbReference>
<evidence type="ECO:0000313" key="5">
    <source>
        <dbReference type="Proteomes" id="UP000264820"/>
    </source>
</evidence>
<dbReference type="InterPro" id="IPR003599">
    <property type="entry name" value="Ig_sub"/>
</dbReference>
<accession>A0A3Q2Y5K0</accession>
<dbReference type="PANTHER" id="PTHR10075:SF14">
    <property type="entry name" value="CELL ADHESION MOLECULE DSCAM2-RELATED"/>
    <property type="match status" value="1"/>
</dbReference>
<dbReference type="GeneTree" id="ENSGT01110000267173"/>
<dbReference type="Pfam" id="PF07679">
    <property type="entry name" value="I-set"/>
    <property type="match status" value="1"/>
</dbReference>
<dbReference type="Ensembl" id="ENSHCOT00000019964.1">
    <property type="protein sequence ID" value="ENSHCOP00000012816.1"/>
    <property type="gene ID" value="ENSHCOG00000015893.1"/>
</dbReference>
<dbReference type="InterPro" id="IPR013098">
    <property type="entry name" value="Ig_I-set"/>
</dbReference>
<dbReference type="PROSITE" id="PS50835">
    <property type="entry name" value="IG_LIKE"/>
    <property type="match status" value="1"/>
</dbReference>
<evidence type="ECO:0000256" key="1">
    <source>
        <dbReference type="ARBA" id="ARBA00023319"/>
    </source>
</evidence>
<keyword evidence="5" id="KW-1185">Reference proteome</keyword>
<protein>
    <recommendedName>
        <fullName evidence="3">Ig-like domain-containing protein</fullName>
    </recommendedName>
</protein>
<organism evidence="4 5">
    <name type="scientific">Hippocampus comes</name>
    <name type="common">Tiger tail seahorse</name>
    <dbReference type="NCBI Taxonomy" id="109280"/>
    <lineage>
        <taxon>Eukaryota</taxon>
        <taxon>Metazoa</taxon>
        <taxon>Chordata</taxon>
        <taxon>Craniata</taxon>
        <taxon>Vertebrata</taxon>
        <taxon>Euteleostomi</taxon>
        <taxon>Actinopterygii</taxon>
        <taxon>Neopterygii</taxon>
        <taxon>Teleostei</taxon>
        <taxon>Neoteleostei</taxon>
        <taxon>Acanthomorphata</taxon>
        <taxon>Syngnathiaria</taxon>
        <taxon>Syngnathiformes</taxon>
        <taxon>Syngnathoidei</taxon>
        <taxon>Syngnathidae</taxon>
        <taxon>Hippocampus</taxon>
    </lineage>
</organism>
<dbReference type="SMART" id="SM00408">
    <property type="entry name" value="IGc2"/>
    <property type="match status" value="1"/>
</dbReference>
<evidence type="ECO:0000256" key="2">
    <source>
        <dbReference type="SAM" id="MobiDB-lite"/>
    </source>
</evidence>
<dbReference type="Gene3D" id="2.60.40.10">
    <property type="entry name" value="Immunoglobulins"/>
    <property type="match status" value="1"/>
</dbReference>
<keyword evidence="1" id="KW-0393">Immunoglobulin domain</keyword>
<name>A0A3Q2Y5K0_HIPCM</name>
<feature type="domain" description="Ig-like" evidence="3">
    <location>
        <begin position="63"/>
        <end position="144"/>
    </location>
</feature>
<dbReference type="InterPro" id="IPR003598">
    <property type="entry name" value="Ig_sub2"/>
</dbReference>
<reference evidence="4" key="2">
    <citation type="submission" date="2025-09" db="UniProtKB">
        <authorList>
            <consortium name="Ensembl"/>
        </authorList>
    </citation>
    <scope>IDENTIFICATION</scope>
</reference>
<dbReference type="AlphaFoldDB" id="A0A3Q2Y5K0"/>
<dbReference type="InterPro" id="IPR036179">
    <property type="entry name" value="Ig-like_dom_sf"/>
</dbReference>
<sequence>GSRPARRPSSRPDFVPPLAGDQLRSQLPEGRIGAHRMEEMERVAHEGAPAGVAADERAEKTKPDIVLLPEPTRVLEGDVARFRCRVTGYPAPKVNWYLNGQLIRKSNGGLLSLVIRGVSPADQGVYRCTATNRHGRGSSSARLTVEGAFSFFFSQAAPPPASSPESCSF</sequence>
<dbReference type="Proteomes" id="UP000264820">
    <property type="component" value="Unplaced"/>
</dbReference>